<proteinExistence type="inferred from homology"/>
<dbReference type="PROSITE" id="PS50106">
    <property type="entry name" value="PDZ"/>
    <property type="match status" value="1"/>
</dbReference>
<dbReference type="InterPro" id="IPR001478">
    <property type="entry name" value="PDZ"/>
</dbReference>
<dbReference type="Pfam" id="PF00595">
    <property type="entry name" value="PDZ"/>
    <property type="match status" value="1"/>
</dbReference>
<sequence>MIRLVGGSPWGFQLQGGAKTGRPLTIHQIQHNNKLFSQLYEGDVVDSINGRPVRGLTYDQAMNIVDASEETLVLEIIRSDEEIKDGAILQLNGLVSPYEMTTEKSKENGNHILHRNQIEEDPGTVTYQLQEKEFNLPCSSAIQTAPLSNGPISVEQDCELTSPDDQPFNHTRAICQEVESNNVIQGEESGSVCDKEPNEVQPEQTSTGQNVDSLVPHSTSEDITRTPKSSKTPSPPPVTSLETNDTFLTLSTTFTPIMFKVMKFQKASNNNANSYIWKPPGSSSVPRSKDVPSFSQQYLSTISSFSSASTTTTKISTTSTTLMSQVTTTIKEKSKQTNHSDSESSNKQEKSDIQINPHAYEPAPEAEMDYFELFPRKKKMFSSSSFYEDPNAIYPTVEEQVRLCRKIAGSLSSETNKKSRGANMFFKRVKRSQKWIHEGPSAVRNGTDNEEGTDKTLEFSISDLLNSPYIKISKDPPKLKLILDPRHIQDAARLRKEGQDISEHNVVSPDVCLGIVKDLYSPTGKGAALFAKRKKKSEEWVVDKGKIKSLQEHTITTPVEQRRTESPFLEMPPQPSRLQEMPKKVRFKLVKSPWQAALESPCGSCEAAFLEVWPDNQLDFVTESVIRAAEAKTQNFATAVVDKKNETMSVPPQPTYLRFLKTSSGTTYQPRAPKGWTGYSTATSTLPRAQDSPLPLSPGTQVKPDSTKMTFRNFNNIAKSWSLSTIQTDRSFRPVKLTVGYLI</sequence>
<feature type="region of interest" description="Disordered" evidence="5">
    <location>
        <begin position="329"/>
        <end position="362"/>
    </location>
</feature>
<dbReference type="PANTHER" id="PTHR24217">
    <property type="entry name" value="PUTATIVE-RELATED"/>
    <property type="match status" value="1"/>
</dbReference>
<keyword evidence="2" id="KW-0963">Cytoplasm</keyword>
<dbReference type="SUPFAM" id="SSF50156">
    <property type="entry name" value="PDZ domain-like"/>
    <property type="match status" value="1"/>
</dbReference>
<evidence type="ECO:0000256" key="3">
    <source>
        <dbReference type="ARBA" id="ARBA00022553"/>
    </source>
</evidence>
<dbReference type="SMART" id="SM00228">
    <property type="entry name" value="PDZ"/>
    <property type="match status" value="1"/>
</dbReference>
<dbReference type="GeneID" id="106460611"/>
<feature type="domain" description="PDZ" evidence="6">
    <location>
        <begin position="1"/>
        <end position="80"/>
    </location>
</feature>
<evidence type="ECO:0000256" key="4">
    <source>
        <dbReference type="ARBA" id="ARBA00038161"/>
    </source>
</evidence>
<gene>
    <name evidence="8" type="primary">LOC106460611</name>
</gene>
<evidence type="ECO:0000256" key="5">
    <source>
        <dbReference type="SAM" id="MobiDB-lite"/>
    </source>
</evidence>
<dbReference type="RefSeq" id="XP_013775785.2">
    <property type="nucleotide sequence ID" value="XM_013920331.2"/>
</dbReference>
<dbReference type="PANTHER" id="PTHR24217:SF0">
    <property type="entry name" value="PDZ DOMAIN-CONTAINING PROTEIN"/>
    <property type="match status" value="1"/>
</dbReference>
<feature type="region of interest" description="Disordered" evidence="5">
    <location>
        <begin position="671"/>
        <end position="703"/>
    </location>
</feature>
<protein>
    <submittedName>
        <fullName evidence="8">Synaptopodin-2-like</fullName>
    </submittedName>
</protein>
<accession>A0ABM1B6H2</accession>
<keyword evidence="7" id="KW-1185">Reference proteome</keyword>
<feature type="compositionally biased region" description="Polar residues" evidence="5">
    <location>
        <begin position="678"/>
        <end position="687"/>
    </location>
</feature>
<feature type="compositionally biased region" description="Basic and acidic residues" evidence="5">
    <location>
        <begin position="330"/>
        <end position="352"/>
    </location>
</feature>
<keyword evidence="3" id="KW-0597">Phosphoprotein</keyword>
<dbReference type="Proteomes" id="UP000694941">
    <property type="component" value="Unplaced"/>
</dbReference>
<dbReference type="Gene3D" id="2.30.42.10">
    <property type="match status" value="1"/>
</dbReference>
<dbReference type="InterPro" id="IPR051976">
    <property type="entry name" value="Synaptopodin_domain"/>
</dbReference>
<feature type="region of interest" description="Disordered" evidence="5">
    <location>
        <begin position="187"/>
        <end position="243"/>
    </location>
</feature>
<reference evidence="8" key="1">
    <citation type="submission" date="2025-08" db="UniProtKB">
        <authorList>
            <consortium name="RefSeq"/>
        </authorList>
    </citation>
    <scope>IDENTIFICATION</scope>
    <source>
        <tissue evidence="8">Muscle</tissue>
    </source>
</reference>
<evidence type="ECO:0000256" key="2">
    <source>
        <dbReference type="ARBA" id="ARBA00022490"/>
    </source>
</evidence>
<evidence type="ECO:0000313" key="7">
    <source>
        <dbReference type="Proteomes" id="UP000694941"/>
    </source>
</evidence>
<comment type="similarity">
    <text evidence="4">Belongs to the synaptopodin family.</text>
</comment>
<feature type="compositionally biased region" description="Polar residues" evidence="5">
    <location>
        <begin position="201"/>
        <end position="218"/>
    </location>
</feature>
<evidence type="ECO:0000256" key="1">
    <source>
        <dbReference type="ARBA" id="ARBA00004496"/>
    </source>
</evidence>
<dbReference type="InterPro" id="IPR036034">
    <property type="entry name" value="PDZ_sf"/>
</dbReference>
<evidence type="ECO:0000313" key="8">
    <source>
        <dbReference type="RefSeq" id="XP_013775785.2"/>
    </source>
</evidence>
<comment type="subcellular location">
    <subcellularLocation>
        <location evidence="1">Cytoplasm</location>
    </subcellularLocation>
</comment>
<name>A0ABM1B6H2_LIMPO</name>
<organism evidence="7 8">
    <name type="scientific">Limulus polyphemus</name>
    <name type="common">Atlantic horseshoe crab</name>
    <dbReference type="NCBI Taxonomy" id="6850"/>
    <lineage>
        <taxon>Eukaryota</taxon>
        <taxon>Metazoa</taxon>
        <taxon>Ecdysozoa</taxon>
        <taxon>Arthropoda</taxon>
        <taxon>Chelicerata</taxon>
        <taxon>Merostomata</taxon>
        <taxon>Xiphosura</taxon>
        <taxon>Limulidae</taxon>
        <taxon>Limulus</taxon>
    </lineage>
</organism>
<evidence type="ECO:0000259" key="6">
    <source>
        <dbReference type="PROSITE" id="PS50106"/>
    </source>
</evidence>